<comment type="subcellular location">
    <subcellularLocation>
        <location evidence="1">Membrane</location>
        <topology evidence="1">Multi-pass membrane protein</topology>
    </subcellularLocation>
</comment>
<accession>A0A0H3IZ46</accession>
<reference evidence="12 13" key="3">
    <citation type="journal article" name="Genome Announc.">
        <title>Improved Draft Genome Sequence of Clostridium pasteurianum Strain ATCC 6013 (DSM 525) Using a Hybrid Next-Generation Sequencing Approach.</title>
        <authorList>
            <person name="Pyne M.E."/>
            <person name="Utturkar S."/>
            <person name="Brown S.D."/>
            <person name="Moo-Young M."/>
            <person name="Chung D.A."/>
            <person name="Chou C.P."/>
        </authorList>
    </citation>
    <scope>NUCLEOTIDE SEQUENCE [LARGE SCALE GENOMIC DNA]</scope>
    <source>
        <strain evidence="12 13">ATCC 6013</strain>
    </source>
</reference>
<dbReference type="InterPro" id="IPR027417">
    <property type="entry name" value="P-loop_NTPase"/>
</dbReference>
<keyword evidence="4" id="KW-0547">Nucleotide-binding</keyword>
<dbReference type="Pfam" id="PF01061">
    <property type="entry name" value="ABC2_membrane"/>
    <property type="match status" value="1"/>
</dbReference>
<dbReference type="Proteomes" id="UP000030905">
    <property type="component" value="Chromosome"/>
</dbReference>
<dbReference type="EMBL" id="JPGY02000001">
    <property type="protein sequence ID" value="KRU13211.1"/>
    <property type="molecule type" value="Genomic_DNA"/>
</dbReference>
<dbReference type="AlphaFoldDB" id="A0A0H3IZ46"/>
<keyword evidence="5 11" id="KW-0067">ATP-binding</keyword>
<dbReference type="GO" id="GO:0016887">
    <property type="term" value="F:ATP hydrolysis activity"/>
    <property type="evidence" value="ECO:0007669"/>
    <property type="project" value="InterPro"/>
</dbReference>
<dbReference type="GO" id="GO:0005524">
    <property type="term" value="F:ATP binding"/>
    <property type="evidence" value="ECO:0007669"/>
    <property type="project" value="UniProtKB-KW"/>
</dbReference>
<feature type="domain" description="ABC transporter" evidence="10">
    <location>
        <begin position="222"/>
        <end position="461"/>
    </location>
</feature>
<sequence length="776" mass="87640">MKSDIEYCGIKSVFTVYFQNQIVSTIDIDHGTSKTKYTIGRSPENDIVINSPIVSVKHAELEISDGFFVIRDLNSTNGIYVNGNKTNSAVLMNGDIIRIDNINNPNENGILIMYSLVENDCDEKWNEIDLNNLEEVAIGRKSDNDLVIFHSLVSKQHAKIKVYSNRVTIEDLNSTNGTYVNGNLLIKSQILKEFDNIIIGNTKIIYQDNKLIYNTLSKGLKLDAIHISKVISDSNGSGKKKILDDISISIKAGELVALIGGSGAGKSTFMDSLNGFRLPTEGSVFVNDDDFYRNYYSYKNIIGYVPQQDIVYDTLTVRDMLTYAARLRMPEDSTKSEIEERVNQVLTDVELDGREDVYIKQLSGGQKKRASIAVELLADPKLFFLDEPTSGLDPGMERNLMKLLRKLADTGKTIILITHATANLHLCDKAVILGYGGKLCYFGPPKGALEFFNVEEYADIYDLINKESKVWQERFRNSKYFMYYKPLVEKEIKRSKTKNREKVKRSSIKQFFILAQRYLKLTVLDKQRFAFIILQAPLIAFLLSMVADKDSFKYFESSQQIIFTLACSAVWIGVLNSIQEICKERPIYKRERAVNLKLIPYIFSKLTILGFICLVQAGLLVVVFSALINQPKIHLLATLNLEIFITVFITIFTSTTMGLCVSTLVSNTDRAMGLAPIILIPQLLFTGLVFQLKGFSDKIADLAISKWASRALAVSFDLNGRPLKSQVEYPKLPTPPRDLPSFYNHDINMLYQNWIVLGVIILICLILNLVLLERND</sequence>
<keyword evidence="14" id="KW-1185">Reference proteome</keyword>
<dbReference type="PROSITE" id="PS50893">
    <property type="entry name" value="ABC_TRANSPORTER_2"/>
    <property type="match status" value="1"/>
</dbReference>
<dbReference type="CDD" id="cd00060">
    <property type="entry name" value="FHA"/>
    <property type="match status" value="2"/>
</dbReference>
<evidence type="ECO:0000256" key="6">
    <source>
        <dbReference type="ARBA" id="ARBA00022989"/>
    </source>
</evidence>
<dbReference type="EC" id="3.6.3.25" evidence="12"/>
<dbReference type="PROSITE" id="PS00211">
    <property type="entry name" value="ABC_TRANSPORTER_1"/>
    <property type="match status" value="1"/>
</dbReference>
<feature type="transmembrane region" description="Helical" evidence="8">
    <location>
        <begin position="559"/>
        <end position="578"/>
    </location>
</feature>
<dbReference type="EC" id="3.6.3.-" evidence="11"/>
<dbReference type="SUPFAM" id="SSF52540">
    <property type="entry name" value="P-loop containing nucleoside triphosphate hydrolases"/>
    <property type="match status" value="1"/>
</dbReference>
<dbReference type="InterPro" id="IPR050352">
    <property type="entry name" value="ABCG_transporters"/>
</dbReference>
<keyword evidence="7 8" id="KW-0472">Membrane</keyword>
<dbReference type="InterPro" id="IPR000253">
    <property type="entry name" value="FHA_dom"/>
</dbReference>
<dbReference type="PROSITE" id="PS50006">
    <property type="entry name" value="FHA_DOMAIN"/>
    <property type="match status" value="2"/>
</dbReference>
<feature type="domain" description="FHA" evidence="9">
    <location>
        <begin position="136"/>
        <end position="185"/>
    </location>
</feature>
<dbReference type="PANTHER" id="PTHR48041:SF139">
    <property type="entry name" value="PROTEIN SCARLET"/>
    <property type="match status" value="1"/>
</dbReference>
<protein>
    <submittedName>
        <fullName evidence="11">ABC transporter ATP-binding/permease protein</fullName>
        <ecNumber evidence="11">3.6.3.-</ecNumber>
    </submittedName>
    <submittedName>
        <fullName evidence="12">FHA domain containing protein</fullName>
        <ecNumber evidence="12">3.6.3.25</ecNumber>
    </submittedName>
</protein>
<dbReference type="GO" id="GO:0140359">
    <property type="term" value="F:ABC-type transporter activity"/>
    <property type="evidence" value="ECO:0007669"/>
    <property type="project" value="InterPro"/>
</dbReference>
<keyword evidence="3 8" id="KW-0812">Transmembrane</keyword>
<dbReference type="InterPro" id="IPR003593">
    <property type="entry name" value="AAA+_ATPase"/>
</dbReference>
<evidence type="ECO:0000313" key="11">
    <source>
        <dbReference type="EMBL" id="AJA50779.1"/>
    </source>
</evidence>
<keyword evidence="2" id="KW-0813">Transport</keyword>
<evidence type="ECO:0000313" key="14">
    <source>
        <dbReference type="Proteomes" id="UP000030905"/>
    </source>
</evidence>
<dbReference type="Pfam" id="PF00498">
    <property type="entry name" value="FHA"/>
    <property type="match status" value="2"/>
</dbReference>
<organism evidence="11 14">
    <name type="scientific">Clostridium pasteurianum DSM 525 = ATCC 6013</name>
    <dbReference type="NCBI Taxonomy" id="1262449"/>
    <lineage>
        <taxon>Bacteria</taxon>
        <taxon>Bacillati</taxon>
        <taxon>Bacillota</taxon>
        <taxon>Clostridia</taxon>
        <taxon>Eubacteriales</taxon>
        <taxon>Clostridiaceae</taxon>
        <taxon>Clostridium</taxon>
    </lineage>
</organism>
<dbReference type="KEGG" id="cpae:CPAST_c06910"/>
<dbReference type="InterPro" id="IPR013525">
    <property type="entry name" value="ABC2_TM"/>
</dbReference>
<dbReference type="KEGG" id="cpat:CLPA_c06910"/>
<dbReference type="Gene3D" id="3.40.50.300">
    <property type="entry name" value="P-loop containing nucleotide triphosphate hydrolases"/>
    <property type="match status" value="1"/>
</dbReference>
<dbReference type="PATRIC" id="fig|1262449.3.peg.2881"/>
<dbReference type="GeneID" id="93072908"/>
<feature type="domain" description="FHA" evidence="9">
    <location>
        <begin position="37"/>
        <end position="86"/>
    </location>
</feature>
<feature type="transmembrane region" description="Helical" evidence="8">
    <location>
        <begin position="529"/>
        <end position="547"/>
    </location>
</feature>
<dbReference type="SMART" id="SM00240">
    <property type="entry name" value="FHA"/>
    <property type="match status" value="2"/>
</dbReference>
<gene>
    <name evidence="11" type="ORF">CLPA_c06910</name>
    <name evidence="12" type="ORF">CP6013_02459</name>
</gene>
<dbReference type="Gene3D" id="2.60.200.20">
    <property type="match status" value="2"/>
</dbReference>
<dbReference type="Proteomes" id="UP000028042">
    <property type="component" value="Unassembled WGS sequence"/>
</dbReference>
<dbReference type="FunFam" id="3.40.50.300:FF:000474">
    <property type="entry name" value="Putative ABC transporter ATP-binding subunit"/>
    <property type="match status" value="1"/>
</dbReference>
<feature type="transmembrane region" description="Helical" evidence="8">
    <location>
        <begin position="598"/>
        <end position="628"/>
    </location>
</feature>
<dbReference type="PANTHER" id="PTHR48041">
    <property type="entry name" value="ABC TRANSPORTER G FAMILY MEMBER 28"/>
    <property type="match status" value="1"/>
</dbReference>
<dbReference type="InterPro" id="IPR017871">
    <property type="entry name" value="ABC_transporter-like_CS"/>
</dbReference>
<evidence type="ECO:0000313" key="12">
    <source>
        <dbReference type="EMBL" id="KRU13211.1"/>
    </source>
</evidence>
<keyword evidence="6 8" id="KW-1133">Transmembrane helix</keyword>
<evidence type="ECO:0000256" key="2">
    <source>
        <dbReference type="ARBA" id="ARBA00022448"/>
    </source>
</evidence>
<dbReference type="RefSeq" id="WP_004455486.1">
    <property type="nucleotide sequence ID" value="NZ_ANZB01000010.1"/>
</dbReference>
<proteinExistence type="predicted"/>
<name>A0A0H3IZ46_CLOPA</name>
<dbReference type="EMBL" id="CP009268">
    <property type="protein sequence ID" value="AJA50779.1"/>
    <property type="molecule type" value="Genomic_DNA"/>
</dbReference>
<reference evidence="11 14" key="1">
    <citation type="journal article" date="2015" name="Genome Announc.">
        <title>Complete Genome Sequence of the Nitrogen-Fixing and Solvent-Producing Clostridium pasteurianum DSM 525.</title>
        <authorList>
            <person name="Poehlein A."/>
            <person name="Grosse-Honebrink A."/>
            <person name="Zhang Y."/>
            <person name="Minton N.P."/>
            <person name="Daniel R."/>
        </authorList>
    </citation>
    <scope>NUCLEOTIDE SEQUENCE [LARGE SCALE GENOMIC DNA]</scope>
    <source>
        <strain evidence="11">DSM 525</strain>
        <strain evidence="14">DSM 525 / ATCC 6013</strain>
    </source>
</reference>
<evidence type="ECO:0000256" key="3">
    <source>
        <dbReference type="ARBA" id="ARBA00022692"/>
    </source>
</evidence>
<evidence type="ECO:0000256" key="5">
    <source>
        <dbReference type="ARBA" id="ARBA00022840"/>
    </source>
</evidence>
<dbReference type="SUPFAM" id="SSF49879">
    <property type="entry name" value="SMAD/FHA domain"/>
    <property type="match status" value="2"/>
</dbReference>
<feature type="transmembrane region" description="Helical" evidence="8">
    <location>
        <begin position="751"/>
        <end position="772"/>
    </location>
</feature>
<evidence type="ECO:0000259" key="10">
    <source>
        <dbReference type="PROSITE" id="PS50893"/>
    </source>
</evidence>
<evidence type="ECO:0000256" key="8">
    <source>
        <dbReference type="SAM" id="Phobius"/>
    </source>
</evidence>
<evidence type="ECO:0000256" key="7">
    <source>
        <dbReference type="ARBA" id="ARBA00023136"/>
    </source>
</evidence>
<evidence type="ECO:0000256" key="4">
    <source>
        <dbReference type="ARBA" id="ARBA00022741"/>
    </source>
</evidence>
<dbReference type="Pfam" id="PF00005">
    <property type="entry name" value="ABC_tran"/>
    <property type="match status" value="1"/>
</dbReference>
<feature type="transmembrane region" description="Helical" evidence="8">
    <location>
        <begin position="643"/>
        <end position="665"/>
    </location>
</feature>
<dbReference type="InterPro" id="IPR003439">
    <property type="entry name" value="ABC_transporter-like_ATP-bd"/>
</dbReference>
<dbReference type="SMART" id="SM00382">
    <property type="entry name" value="AAA"/>
    <property type="match status" value="1"/>
</dbReference>
<feature type="transmembrane region" description="Helical" evidence="8">
    <location>
        <begin position="672"/>
        <end position="692"/>
    </location>
</feature>
<reference evidence="12" key="2">
    <citation type="submission" date="2015-10" db="EMBL/GenBank/DDBJ databases">
        <title>Improved Draft Genome Sequence of Clostridium pasteurianum Strain ATCC 6013 (DSM 525) Using a Hybrid Next-Generation Sequencing Approach.</title>
        <authorList>
            <person name="Pyne M.E."/>
            <person name="Utturkar S.M."/>
            <person name="Brown S.D."/>
            <person name="Moo-Young M."/>
            <person name="Chung D.A."/>
            <person name="Chou P.C."/>
        </authorList>
    </citation>
    <scope>NUCLEOTIDE SEQUENCE</scope>
    <source>
        <strain evidence="12">ATCC 6013</strain>
    </source>
</reference>
<evidence type="ECO:0000313" key="13">
    <source>
        <dbReference type="Proteomes" id="UP000028042"/>
    </source>
</evidence>
<evidence type="ECO:0000259" key="9">
    <source>
        <dbReference type="PROSITE" id="PS50006"/>
    </source>
</evidence>
<evidence type="ECO:0000256" key="1">
    <source>
        <dbReference type="ARBA" id="ARBA00004141"/>
    </source>
</evidence>
<dbReference type="InterPro" id="IPR008984">
    <property type="entry name" value="SMAD_FHA_dom_sf"/>
</dbReference>
<dbReference type="eggNOG" id="COG1131">
    <property type="taxonomic scope" value="Bacteria"/>
</dbReference>
<keyword evidence="11" id="KW-0378">Hydrolase</keyword>
<dbReference type="GO" id="GO:0016020">
    <property type="term" value="C:membrane"/>
    <property type="evidence" value="ECO:0007669"/>
    <property type="project" value="UniProtKB-SubCell"/>
</dbReference>